<dbReference type="PANTHER" id="PTHR12289:SF41">
    <property type="entry name" value="FAILED AXON CONNECTIONS-RELATED"/>
    <property type="match status" value="1"/>
</dbReference>
<proteinExistence type="predicted"/>
<dbReference type="PANTHER" id="PTHR12289">
    <property type="entry name" value="METAXIN RELATED"/>
    <property type="match status" value="1"/>
</dbReference>
<dbReference type="GO" id="GO:0005737">
    <property type="term" value="C:cytoplasm"/>
    <property type="evidence" value="ECO:0007669"/>
    <property type="project" value="TreeGrafter"/>
</dbReference>
<evidence type="ECO:0000313" key="2">
    <source>
        <dbReference type="Proteomes" id="UP000887572"/>
    </source>
</evidence>
<keyword evidence="2" id="KW-1185">Reference proteome</keyword>
<reference evidence="3" key="1">
    <citation type="submission" date="2022-11" db="UniProtKB">
        <authorList>
            <consortium name="WormBaseParasite"/>
        </authorList>
    </citation>
    <scope>IDENTIFICATION</scope>
</reference>
<organism evidence="2 3">
    <name type="scientific">Globodera rostochiensis</name>
    <name type="common">Golden nematode worm</name>
    <name type="synonym">Heterodera rostochiensis</name>
    <dbReference type="NCBI Taxonomy" id="31243"/>
    <lineage>
        <taxon>Eukaryota</taxon>
        <taxon>Metazoa</taxon>
        <taxon>Ecdysozoa</taxon>
        <taxon>Nematoda</taxon>
        <taxon>Chromadorea</taxon>
        <taxon>Rhabditida</taxon>
        <taxon>Tylenchina</taxon>
        <taxon>Tylenchomorpha</taxon>
        <taxon>Tylenchoidea</taxon>
        <taxon>Heteroderidae</taxon>
        <taxon>Heteroderinae</taxon>
        <taxon>Globodera</taxon>
    </lineage>
</organism>
<dbReference type="AlphaFoldDB" id="A0A914H6S1"/>
<evidence type="ECO:0000313" key="3">
    <source>
        <dbReference type="WBParaSite" id="Gr19_v10_g14536.t1"/>
    </source>
</evidence>
<evidence type="ECO:0000256" key="1">
    <source>
        <dbReference type="SAM" id="SignalP"/>
    </source>
</evidence>
<sequence>MYSSSRYSLASLFALTLLLCSTLLLPVDGLFKLLDENAELVHNPLDEVVYLFQFPRTSTTPSLAAYNLMVETWLHWKQIPFHRISNQVFLGSHSKGTAPFAYFNGKYIDGSVEIIKTVGEYFYKYQKAEGEDELMQKILEMFNILMVDRAAGLEWMVKDEGLVEIIVPQLVDGRQINVQLQDGNYSIDVNAKFWKQYFDAFNAKAISARVEFVNNFLKKTNETNQKKFVGTTSDEQRWDDFNTWLRANVITRTLETVLTEKVGGQQNSANLGNSQAKLKEFLEKNSLTDLNGRTKPYSEYSMAEISKELRARWNSMTELVQKNQNASLYQEAQTMADAALFGVLIQYFETPLNMALFSAVSVKSGALFDFTQNVKRSLGLDDQKWEALTKRPWLLNFDTAFSPTNQTYNGPYKLEVVDLDQQTLSKCVFYENQIVSFSDNCTGVENEILMAAKALMRIANAEKKLDHYFLARTLLTVMASYVCQGKKLRNGDCTDKHMKYAMQMYKEELQLNDKLIKLGIEEARKTVFEAINAYNDAKTGEAVRAAVLEVRAVANSGGEAAKAVVSSSDLTNEY</sequence>
<protein>
    <submittedName>
        <fullName evidence="3">Uncharacterized protein</fullName>
    </submittedName>
</protein>
<dbReference type="Proteomes" id="UP000887572">
    <property type="component" value="Unplaced"/>
</dbReference>
<name>A0A914H6S1_GLORO</name>
<dbReference type="WBParaSite" id="Gr19_v10_g14536.t1">
    <property type="protein sequence ID" value="Gr19_v10_g14536.t1"/>
    <property type="gene ID" value="Gr19_v10_g14536"/>
</dbReference>
<dbReference type="InterPro" id="IPR050931">
    <property type="entry name" value="Mito_Protein_Transport_Metaxin"/>
</dbReference>
<feature type="signal peptide" evidence="1">
    <location>
        <begin position="1"/>
        <end position="29"/>
    </location>
</feature>
<keyword evidence="1" id="KW-0732">Signal</keyword>
<accession>A0A914H6S1</accession>
<feature type="chain" id="PRO_5037769678" evidence="1">
    <location>
        <begin position="30"/>
        <end position="574"/>
    </location>
</feature>